<comment type="similarity">
    <text evidence="1">Belongs to the CoaE family.</text>
</comment>
<dbReference type="SUPFAM" id="SSF52540">
    <property type="entry name" value="P-loop containing nucleoside triphosphate hydrolases"/>
    <property type="match status" value="1"/>
</dbReference>
<feature type="transmembrane region" description="Helical" evidence="8">
    <location>
        <begin position="35"/>
        <end position="62"/>
    </location>
</feature>
<gene>
    <name evidence="9" type="ORF">PM001_LOCUS7887</name>
</gene>
<keyword evidence="8" id="KW-1133">Transmembrane helix</keyword>
<keyword evidence="2" id="KW-0963">Cytoplasm</keyword>
<keyword evidence="6" id="KW-0067">ATP-binding</keyword>
<keyword evidence="3" id="KW-0808">Transferase</keyword>
<dbReference type="GO" id="GO:0015937">
    <property type="term" value="P:coenzyme A biosynthetic process"/>
    <property type="evidence" value="ECO:0007669"/>
    <property type="project" value="UniProtKB-KW"/>
</dbReference>
<reference evidence="9" key="1">
    <citation type="submission" date="2024-01" db="EMBL/GenBank/DDBJ databases">
        <authorList>
            <person name="Webb A."/>
        </authorList>
    </citation>
    <scope>NUCLEOTIDE SEQUENCE</scope>
    <source>
        <strain evidence="9">Pm1</strain>
    </source>
</reference>
<evidence type="ECO:0000256" key="5">
    <source>
        <dbReference type="ARBA" id="ARBA00022777"/>
    </source>
</evidence>
<dbReference type="Pfam" id="PF01121">
    <property type="entry name" value="CoaE"/>
    <property type="match status" value="1"/>
</dbReference>
<evidence type="ECO:0000256" key="4">
    <source>
        <dbReference type="ARBA" id="ARBA00022741"/>
    </source>
</evidence>
<evidence type="ECO:0000256" key="3">
    <source>
        <dbReference type="ARBA" id="ARBA00022679"/>
    </source>
</evidence>
<dbReference type="AlphaFoldDB" id="A0AAV1TMR8"/>
<evidence type="ECO:0000256" key="7">
    <source>
        <dbReference type="ARBA" id="ARBA00022993"/>
    </source>
</evidence>
<dbReference type="GO" id="GO:0005524">
    <property type="term" value="F:ATP binding"/>
    <property type="evidence" value="ECO:0007669"/>
    <property type="project" value="UniProtKB-KW"/>
</dbReference>
<dbReference type="InterPro" id="IPR027417">
    <property type="entry name" value="P-loop_NTPase"/>
</dbReference>
<feature type="transmembrane region" description="Helical" evidence="8">
    <location>
        <begin position="6"/>
        <end position="23"/>
    </location>
</feature>
<organism evidence="9 10">
    <name type="scientific">Peronospora matthiolae</name>
    <dbReference type="NCBI Taxonomy" id="2874970"/>
    <lineage>
        <taxon>Eukaryota</taxon>
        <taxon>Sar</taxon>
        <taxon>Stramenopiles</taxon>
        <taxon>Oomycota</taxon>
        <taxon>Peronosporomycetes</taxon>
        <taxon>Peronosporales</taxon>
        <taxon>Peronosporaceae</taxon>
        <taxon>Peronospora</taxon>
    </lineage>
</organism>
<dbReference type="PANTHER" id="PTHR10695">
    <property type="entry name" value="DEPHOSPHO-COA KINASE-RELATED"/>
    <property type="match status" value="1"/>
</dbReference>
<proteinExistence type="inferred from homology"/>
<comment type="caution">
    <text evidence="9">The sequence shown here is derived from an EMBL/GenBank/DDBJ whole genome shotgun (WGS) entry which is preliminary data.</text>
</comment>
<dbReference type="CDD" id="cd02022">
    <property type="entry name" value="DPCK"/>
    <property type="match status" value="1"/>
</dbReference>
<evidence type="ECO:0000256" key="2">
    <source>
        <dbReference type="ARBA" id="ARBA00022490"/>
    </source>
</evidence>
<evidence type="ECO:0000256" key="6">
    <source>
        <dbReference type="ARBA" id="ARBA00022840"/>
    </source>
</evidence>
<evidence type="ECO:0000313" key="9">
    <source>
        <dbReference type="EMBL" id="CAK7922716.1"/>
    </source>
</evidence>
<keyword evidence="8" id="KW-0812">Transmembrane</keyword>
<keyword evidence="7" id="KW-0173">Coenzyme A biosynthesis</keyword>
<accession>A0AAV1TMR8</accession>
<evidence type="ECO:0008006" key="11">
    <source>
        <dbReference type="Google" id="ProtNLM"/>
    </source>
</evidence>
<keyword evidence="8" id="KW-0472">Membrane</keyword>
<evidence type="ECO:0000256" key="8">
    <source>
        <dbReference type="SAM" id="Phobius"/>
    </source>
</evidence>
<dbReference type="PROSITE" id="PS51219">
    <property type="entry name" value="DPCK"/>
    <property type="match status" value="1"/>
</dbReference>
<dbReference type="NCBIfam" id="TIGR00152">
    <property type="entry name" value="dephospho-CoA kinase"/>
    <property type="match status" value="1"/>
</dbReference>
<keyword evidence="4" id="KW-0547">Nucleotide-binding</keyword>
<sequence length="279" mass="31037">MWDAYLVVWTLLSLLLGVPLGMLSEKLRKYSLQRWLVALAPLALVLVVSIRDGVGVAASYYLGRHVGASFIGVGLTGGIATGKSTVSKVFHQAGAVIIDADVVARDVVKPGRGAYKEIVRSFGPEVLNEVDATINRAKLGALVFGNSAQRRKLDAATHKYILWEMFQQLVYYRLVCRKRLVVLDAPLLFETKLLEFFCYPIIVVACSETTELKRLMERDNIQQEDAARRIKSQMPLQDKVSRADFVIQNDGTLEDLLVCTQKTLKRTAAFVGASRELCF</sequence>
<dbReference type="FunFam" id="3.40.50.300:FF:000991">
    <property type="entry name" value="Dephospho-CoA kinase"/>
    <property type="match status" value="1"/>
</dbReference>
<name>A0AAV1TMR8_9STRA</name>
<protein>
    <recommendedName>
        <fullName evidence="11">Dephospho-CoA kinase</fullName>
    </recommendedName>
</protein>
<dbReference type="Proteomes" id="UP001162060">
    <property type="component" value="Unassembled WGS sequence"/>
</dbReference>
<evidence type="ECO:0000256" key="1">
    <source>
        <dbReference type="ARBA" id="ARBA00009018"/>
    </source>
</evidence>
<dbReference type="Gene3D" id="3.40.50.300">
    <property type="entry name" value="P-loop containing nucleotide triphosphate hydrolases"/>
    <property type="match status" value="1"/>
</dbReference>
<dbReference type="InterPro" id="IPR001977">
    <property type="entry name" value="Depp_CoAkinase"/>
</dbReference>
<keyword evidence="5" id="KW-0418">Kinase</keyword>
<dbReference type="GO" id="GO:0004140">
    <property type="term" value="F:dephospho-CoA kinase activity"/>
    <property type="evidence" value="ECO:0007669"/>
    <property type="project" value="InterPro"/>
</dbReference>
<dbReference type="EMBL" id="CAKLBY020000066">
    <property type="protein sequence ID" value="CAK7922716.1"/>
    <property type="molecule type" value="Genomic_DNA"/>
</dbReference>
<dbReference type="HAMAP" id="MF_00376">
    <property type="entry name" value="Dephospho_CoA_kinase"/>
    <property type="match status" value="1"/>
</dbReference>
<dbReference type="PANTHER" id="PTHR10695:SF46">
    <property type="entry name" value="BIFUNCTIONAL COENZYME A SYNTHASE-RELATED"/>
    <property type="match status" value="1"/>
</dbReference>
<evidence type="ECO:0000313" key="10">
    <source>
        <dbReference type="Proteomes" id="UP001162060"/>
    </source>
</evidence>